<evidence type="ECO:0000256" key="1">
    <source>
        <dbReference type="SAM" id="MobiDB-lite"/>
    </source>
</evidence>
<dbReference type="EMBL" id="PYWC01000003">
    <property type="protein sequence ID" value="PWW80460.1"/>
    <property type="molecule type" value="Genomic_DNA"/>
</dbReference>
<feature type="compositionally biased region" description="Polar residues" evidence="1">
    <location>
        <begin position="143"/>
        <end position="152"/>
    </location>
</feature>
<reference evidence="2 3" key="1">
    <citation type="submission" date="2018-03" db="EMBL/GenBank/DDBJ databases">
        <title>Genomes of Pezizomycetes fungi and the evolution of truffles.</title>
        <authorList>
            <person name="Murat C."/>
            <person name="Payen T."/>
            <person name="Noel B."/>
            <person name="Kuo A."/>
            <person name="Martin F.M."/>
        </authorList>
    </citation>
    <scope>NUCLEOTIDE SEQUENCE [LARGE SCALE GENOMIC DNA]</scope>
    <source>
        <strain evidence="2">091103-1</strain>
    </source>
</reference>
<feature type="compositionally biased region" description="Polar residues" evidence="1">
    <location>
        <begin position="99"/>
        <end position="111"/>
    </location>
</feature>
<sequence length="152" mass="17230">MPMTSSKTSAHPTSETQMPINNLDSICIKFGVKFCRNTEAYGWASHTSKTSIPEPAQISPKPGTAPRRNPQSSPPSYYKKKRQYGTKDRGSNGILPSLTFKTQRRTGWNENRSGEKVHQYNTNWGLHLKRNRDQKKPFESLKKSSYQDPGVT</sequence>
<dbReference type="AlphaFoldDB" id="A0A317T2N7"/>
<organism evidence="2 3">
    <name type="scientific">Tuber magnatum</name>
    <name type="common">white Piedmont truffle</name>
    <dbReference type="NCBI Taxonomy" id="42249"/>
    <lineage>
        <taxon>Eukaryota</taxon>
        <taxon>Fungi</taxon>
        <taxon>Dikarya</taxon>
        <taxon>Ascomycota</taxon>
        <taxon>Pezizomycotina</taxon>
        <taxon>Pezizomycetes</taxon>
        <taxon>Pezizales</taxon>
        <taxon>Tuberaceae</taxon>
        <taxon>Tuber</taxon>
    </lineage>
</organism>
<proteinExistence type="predicted"/>
<accession>A0A317T2N7</accession>
<keyword evidence="3" id="KW-1185">Reference proteome</keyword>
<comment type="caution">
    <text evidence="2">The sequence shown here is derived from an EMBL/GenBank/DDBJ whole genome shotgun (WGS) entry which is preliminary data.</text>
</comment>
<gene>
    <name evidence="2" type="ORF">C7212DRAFT_362244</name>
</gene>
<protein>
    <submittedName>
        <fullName evidence="2">Uncharacterized protein</fullName>
    </submittedName>
</protein>
<feature type="region of interest" description="Disordered" evidence="1">
    <location>
        <begin position="45"/>
        <end position="152"/>
    </location>
</feature>
<evidence type="ECO:0000313" key="3">
    <source>
        <dbReference type="Proteomes" id="UP000246991"/>
    </source>
</evidence>
<dbReference type="Proteomes" id="UP000246991">
    <property type="component" value="Unassembled WGS sequence"/>
</dbReference>
<evidence type="ECO:0000313" key="2">
    <source>
        <dbReference type="EMBL" id="PWW80460.1"/>
    </source>
</evidence>
<name>A0A317T2N7_9PEZI</name>